<evidence type="ECO:0000259" key="5">
    <source>
        <dbReference type="PROSITE" id="PS50931"/>
    </source>
</evidence>
<dbReference type="InterPro" id="IPR000847">
    <property type="entry name" value="LysR_HTH_N"/>
</dbReference>
<accession>A0A2N7VW91</accession>
<dbReference type="Pfam" id="PF03466">
    <property type="entry name" value="LysR_substrate"/>
    <property type="match status" value="1"/>
</dbReference>
<dbReference type="GO" id="GO:0003700">
    <property type="term" value="F:DNA-binding transcription factor activity"/>
    <property type="evidence" value="ECO:0007669"/>
    <property type="project" value="InterPro"/>
</dbReference>
<dbReference type="PROSITE" id="PS50931">
    <property type="entry name" value="HTH_LYSR"/>
    <property type="match status" value="1"/>
</dbReference>
<organism evidence="6 7">
    <name type="scientific">Trinickia soli</name>
    <dbReference type="NCBI Taxonomy" id="380675"/>
    <lineage>
        <taxon>Bacteria</taxon>
        <taxon>Pseudomonadati</taxon>
        <taxon>Pseudomonadota</taxon>
        <taxon>Betaproteobacteria</taxon>
        <taxon>Burkholderiales</taxon>
        <taxon>Burkholderiaceae</taxon>
        <taxon>Trinickia</taxon>
    </lineage>
</organism>
<dbReference type="InterPro" id="IPR058163">
    <property type="entry name" value="LysR-type_TF_proteobact-type"/>
</dbReference>
<reference evidence="6 7" key="1">
    <citation type="submission" date="2018-01" db="EMBL/GenBank/DDBJ databases">
        <title>Whole genome analyses suggest that Burkholderia sensu lato contains two further novel genera in the rhizoxinica-symbiotica group Mycetohabitans gen. nov., and Trinickia gen. nov.: implications for the evolution of diazotrophy and nodulation in the Burkholderiaceae.</title>
        <authorList>
            <person name="Estrada-de los Santos P."/>
            <person name="Palmer M."/>
            <person name="Chavez-Ramirez B."/>
            <person name="Beukes C."/>
            <person name="Steenkamp E.T."/>
            <person name="Hirsch A.M."/>
            <person name="Manyaka P."/>
            <person name="Maluk M."/>
            <person name="Lafos M."/>
            <person name="Crook M."/>
            <person name="Gross E."/>
            <person name="Simon M.F."/>
            <person name="Bueno dos Reis Junior F."/>
            <person name="Poole P.S."/>
            <person name="Venter S.N."/>
            <person name="James E.K."/>
        </authorList>
    </citation>
    <scope>NUCLEOTIDE SEQUENCE [LARGE SCALE GENOMIC DNA]</scope>
    <source>
        <strain evidence="6 7">GP25-8</strain>
    </source>
</reference>
<keyword evidence="2" id="KW-0805">Transcription regulation</keyword>
<dbReference type="Pfam" id="PF00126">
    <property type="entry name" value="HTH_1"/>
    <property type="match status" value="1"/>
</dbReference>
<dbReference type="InterPro" id="IPR005119">
    <property type="entry name" value="LysR_subst-bd"/>
</dbReference>
<dbReference type="CDD" id="cd08422">
    <property type="entry name" value="PBP2_CrgA_like"/>
    <property type="match status" value="1"/>
</dbReference>
<dbReference type="Proteomes" id="UP000235347">
    <property type="component" value="Unassembled WGS sequence"/>
</dbReference>
<dbReference type="EMBL" id="PNYB01000016">
    <property type="protein sequence ID" value="PMS21403.1"/>
    <property type="molecule type" value="Genomic_DNA"/>
</dbReference>
<comment type="similarity">
    <text evidence="1">Belongs to the LysR transcriptional regulatory family.</text>
</comment>
<feature type="domain" description="HTH lysR-type" evidence="5">
    <location>
        <begin position="1"/>
        <end position="59"/>
    </location>
</feature>
<name>A0A2N7VW91_9BURK</name>
<keyword evidence="7" id="KW-1185">Reference proteome</keyword>
<evidence type="ECO:0000256" key="1">
    <source>
        <dbReference type="ARBA" id="ARBA00009437"/>
    </source>
</evidence>
<keyword evidence="3" id="KW-0238">DNA-binding</keyword>
<gene>
    <name evidence="6" type="ORF">C0Z19_18410</name>
</gene>
<dbReference type="RefSeq" id="WP_102611270.1">
    <property type="nucleotide sequence ID" value="NZ_CADIKD010000012.1"/>
</dbReference>
<dbReference type="Gene3D" id="1.10.10.10">
    <property type="entry name" value="Winged helix-like DNA-binding domain superfamily/Winged helix DNA-binding domain"/>
    <property type="match status" value="1"/>
</dbReference>
<dbReference type="SUPFAM" id="SSF46785">
    <property type="entry name" value="Winged helix' DNA-binding domain"/>
    <property type="match status" value="1"/>
</dbReference>
<dbReference type="InterPro" id="IPR036388">
    <property type="entry name" value="WH-like_DNA-bd_sf"/>
</dbReference>
<evidence type="ECO:0000313" key="6">
    <source>
        <dbReference type="EMBL" id="PMS21403.1"/>
    </source>
</evidence>
<dbReference type="AlphaFoldDB" id="A0A2N7VW91"/>
<evidence type="ECO:0000256" key="2">
    <source>
        <dbReference type="ARBA" id="ARBA00023015"/>
    </source>
</evidence>
<evidence type="ECO:0000313" key="7">
    <source>
        <dbReference type="Proteomes" id="UP000235347"/>
    </source>
</evidence>
<dbReference type="PANTHER" id="PTHR30537">
    <property type="entry name" value="HTH-TYPE TRANSCRIPTIONAL REGULATOR"/>
    <property type="match status" value="1"/>
</dbReference>
<proteinExistence type="inferred from homology"/>
<dbReference type="FunFam" id="1.10.10.10:FF:000001">
    <property type="entry name" value="LysR family transcriptional regulator"/>
    <property type="match status" value="1"/>
</dbReference>
<dbReference type="PANTHER" id="PTHR30537:SF5">
    <property type="entry name" value="HTH-TYPE TRANSCRIPTIONAL ACTIVATOR TTDR-RELATED"/>
    <property type="match status" value="1"/>
</dbReference>
<evidence type="ECO:0000256" key="4">
    <source>
        <dbReference type="ARBA" id="ARBA00023163"/>
    </source>
</evidence>
<dbReference type="InterPro" id="IPR036390">
    <property type="entry name" value="WH_DNA-bd_sf"/>
</dbReference>
<dbReference type="PRINTS" id="PR00039">
    <property type="entry name" value="HTHLYSR"/>
</dbReference>
<evidence type="ECO:0000256" key="3">
    <source>
        <dbReference type="ARBA" id="ARBA00023125"/>
    </source>
</evidence>
<dbReference type="GO" id="GO:0003677">
    <property type="term" value="F:DNA binding"/>
    <property type="evidence" value="ECO:0007669"/>
    <property type="project" value="UniProtKB-KW"/>
</dbReference>
<protein>
    <submittedName>
        <fullName evidence="6">LysR family transcriptional regulator</fullName>
    </submittedName>
</protein>
<dbReference type="Gene3D" id="3.40.190.290">
    <property type="match status" value="1"/>
</dbReference>
<comment type="caution">
    <text evidence="6">The sequence shown here is derived from an EMBL/GenBank/DDBJ whole genome shotgun (WGS) entry which is preliminary data.</text>
</comment>
<sequence>MDLLLAMRVFVRVVECGGLSAAGRDLGLGQPAVSERLRQLEHHLGARLLDRNTRSVKVTDVGAVYYARAKQTLEAADDAAASVATFNRQLRGTLRVAAPHGLGESLLPPLLASLQQQHRELSIDLVLNDRFVDPVIEGVDVSIRVGSLGDGRFVARPLGSVRRLLLASPGYLMTAGVPASPAALAMHPFVHIDSLARDGKLRLTGKDGSTVTAAVRSGWRCNHWRPLLAALLAGNGIGVLQWPVCREHVAAGELVPLLPDHPLPDAPVHAIYPASRRTPAKTATAVAWLQAQLPKLLEVAEPDHLPDA</sequence>
<dbReference type="SUPFAM" id="SSF53850">
    <property type="entry name" value="Periplasmic binding protein-like II"/>
    <property type="match status" value="1"/>
</dbReference>
<keyword evidence="4" id="KW-0804">Transcription</keyword>